<gene>
    <name evidence="6" type="ORF">BB31_41805</name>
</gene>
<comment type="similarity">
    <text evidence="5">Belongs to the DegT/DnrJ/EryC1 family.</text>
</comment>
<dbReference type="InterPro" id="IPR015422">
    <property type="entry name" value="PyrdxlP-dep_Trfase_small"/>
</dbReference>
<dbReference type="EMBL" id="JFBM01000072">
    <property type="protein sequence ID" value="KFU75370.1"/>
    <property type="molecule type" value="Genomic_DNA"/>
</dbReference>
<dbReference type="SUPFAM" id="SSF53383">
    <property type="entry name" value="PLP-dependent transferases"/>
    <property type="match status" value="1"/>
</dbReference>
<dbReference type="InterPro" id="IPR015421">
    <property type="entry name" value="PyrdxlP-dep_Trfase_major"/>
</dbReference>
<reference evidence="6 7" key="1">
    <citation type="journal article" date="2014" name="Genome Announc.">
        <title>Draft Genome Sequence of Amycolatopsis lurida NRRL 2430, Producer of the Glycopeptide Family Antibiotic Ristocetin.</title>
        <authorList>
            <person name="Kwun M.J."/>
            <person name="Hong H.J."/>
        </authorList>
    </citation>
    <scope>NUCLEOTIDE SEQUENCE [LARGE SCALE GENOMIC DNA]</scope>
    <source>
        <strain evidence="6 7">NRRL 2430</strain>
    </source>
</reference>
<evidence type="ECO:0000256" key="1">
    <source>
        <dbReference type="ARBA" id="ARBA00001933"/>
    </source>
</evidence>
<evidence type="ECO:0000313" key="7">
    <source>
        <dbReference type="Proteomes" id="UP000256220"/>
    </source>
</evidence>
<dbReference type="GO" id="GO:0017000">
    <property type="term" value="P:antibiotic biosynthetic process"/>
    <property type="evidence" value="ECO:0007669"/>
    <property type="project" value="UniProtKB-KW"/>
</dbReference>
<dbReference type="PIRSF" id="PIRSF000390">
    <property type="entry name" value="PLP_StrS"/>
    <property type="match status" value="1"/>
</dbReference>
<dbReference type="Pfam" id="PF01041">
    <property type="entry name" value="DegT_DnrJ_EryC1"/>
    <property type="match status" value="1"/>
</dbReference>
<keyword evidence="2" id="KW-0045">Antibiotic biosynthesis</keyword>
<dbReference type="InterPro" id="IPR000653">
    <property type="entry name" value="DegT/StrS_aminotransferase"/>
</dbReference>
<protein>
    <submittedName>
        <fullName evidence="6">Glutamine--scyllo-inositol aminotransferase</fullName>
    </submittedName>
</protein>
<keyword evidence="4 5" id="KW-0663">Pyridoxal phosphate</keyword>
<dbReference type="PANTHER" id="PTHR30244">
    <property type="entry name" value="TRANSAMINASE"/>
    <property type="match status" value="1"/>
</dbReference>
<sequence length="380" mass="41347">MINVFQPSLGDDELAAVGEVFKTSWIGRGTKVAEFEEAWAAHLGVGRSHVTSTNSCTEATFLAMELFGIGPGDEVVLPTVNFVGAANAVAAHGARPVFCDVDPELLNPTVEDIERCLTPKTRGVLLLHYGGRPGHIVEIAKLCQERGIWLMEDAANAQSSSVDGKAVGTFGDISAWSFDWGKIAVALDGGILYAKDPAVTAEAAKRAYLGMAQSSGFSEAHRTQTRWWEFEVSSFSRRSIMNDVQAAVGTTQLAKLRDFVKRRRLIAEFYDSAIAEVPGLRTPPPLPDGHESSYYIYWVQMDPAIRDAVARQLFDEGIYTTFRYQLLHKVDAYGSDAVLPSAEKAAASTLCLPIHQALSDSDIGRVVDTLARAVRDRTHG</sequence>
<evidence type="ECO:0000256" key="4">
    <source>
        <dbReference type="PIRSR" id="PIRSR000390-2"/>
    </source>
</evidence>
<dbReference type="Proteomes" id="UP000256220">
    <property type="component" value="Unassembled WGS sequence"/>
</dbReference>
<dbReference type="PANTHER" id="PTHR30244:SF34">
    <property type="entry name" value="DTDP-4-AMINO-4,6-DIDEOXYGALACTOSE TRANSAMINASE"/>
    <property type="match status" value="1"/>
</dbReference>
<dbReference type="GO" id="GO:0000271">
    <property type="term" value="P:polysaccharide biosynthetic process"/>
    <property type="evidence" value="ECO:0007669"/>
    <property type="project" value="TreeGrafter"/>
</dbReference>
<proteinExistence type="inferred from homology"/>
<dbReference type="AlphaFoldDB" id="A0A2P2FF74"/>
<accession>A0A2P2FF74</accession>
<keyword evidence="7" id="KW-1185">Reference proteome</keyword>
<dbReference type="Gene3D" id="3.40.640.10">
    <property type="entry name" value="Type I PLP-dependent aspartate aminotransferase-like (Major domain)"/>
    <property type="match status" value="1"/>
</dbReference>
<dbReference type="GO" id="GO:0030170">
    <property type="term" value="F:pyridoxal phosphate binding"/>
    <property type="evidence" value="ECO:0007669"/>
    <property type="project" value="TreeGrafter"/>
</dbReference>
<comment type="cofactor">
    <cofactor evidence="1">
        <name>pyridoxal 5'-phosphate</name>
        <dbReference type="ChEBI" id="CHEBI:597326"/>
    </cofactor>
</comment>
<feature type="active site" description="Proton acceptor" evidence="3">
    <location>
        <position position="182"/>
    </location>
</feature>
<keyword evidence="6" id="KW-0032">Aminotransferase</keyword>
<evidence type="ECO:0000256" key="3">
    <source>
        <dbReference type="PIRSR" id="PIRSR000390-1"/>
    </source>
</evidence>
<organism evidence="6 7">
    <name type="scientific">Amycolatopsis lurida NRRL 2430</name>
    <dbReference type="NCBI Taxonomy" id="1460371"/>
    <lineage>
        <taxon>Bacteria</taxon>
        <taxon>Bacillati</taxon>
        <taxon>Actinomycetota</taxon>
        <taxon>Actinomycetes</taxon>
        <taxon>Pseudonocardiales</taxon>
        <taxon>Pseudonocardiaceae</taxon>
        <taxon>Amycolatopsis</taxon>
    </lineage>
</organism>
<evidence type="ECO:0000313" key="6">
    <source>
        <dbReference type="EMBL" id="KFU75370.1"/>
    </source>
</evidence>
<name>A0A2P2FF74_AMYLU</name>
<keyword evidence="6" id="KW-0808">Transferase</keyword>
<comment type="caution">
    <text evidence="6">The sequence shown here is derived from an EMBL/GenBank/DDBJ whole genome shotgun (WGS) entry which is preliminary data.</text>
</comment>
<evidence type="ECO:0000256" key="5">
    <source>
        <dbReference type="RuleBase" id="RU004508"/>
    </source>
</evidence>
<dbReference type="RefSeq" id="WP_034324495.1">
    <property type="nucleotide sequence ID" value="NZ_JFBM01000072.1"/>
</dbReference>
<dbReference type="Gene3D" id="3.90.1150.10">
    <property type="entry name" value="Aspartate Aminotransferase, domain 1"/>
    <property type="match status" value="1"/>
</dbReference>
<evidence type="ECO:0000256" key="2">
    <source>
        <dbReference type="ARBA" id="ARBA00023194"/>
    </source>
</evidence>
<dbReference type="CDD" id="cd00616">
    <property type="entry name" value="AHBA_syn"/>
    <property type="match status" value="1"/>
</dbReference>
<feature type="modified residue" description="N6-(pyridoxal phosphate)lysine" evidence="4">
    <location>
        <position position="182"/>
    </location>
</feature>
<dbReference type="GO" id="GO:0008483">
    <property type="term" value="F:transaminase activity"/>
    <property type="evidence" value="ECO:0007669"/>
    <property type="project" value="UniProtKB-KW"/>
</dbReference>
<dbReference type="InterPro" id="IPR015424">
    <property type="entry name" value="PyrdxlP-dep_Trfase"/>
</dbReference>